<feature type="domain" description="DUF6884" evidence="3">
    <location>
        <begin position="110"/>
        <end position="242"/>
    </location>
</feature>
<name>A0ABP7AIY4_9ACTN</name>
<proteinExistence type="predicted"/>
<dbReference type="RefSeq" id="WP_344807899.1">
    <property type="nucleotide sequence ID" value="NZ_BAABAB010000032.1"/>
</dbReference>
<reference evidence="5" key="1">
    <citation type="journal article" date="2019" name="Int. J. Syst. Evol. Microbiol.">
        <title>The Global Catalogue of Microorganisms (GCM) 10K type strain sequencing project: providing services to taxonomists for standard genome sequencing and annotation.</title>
        <authorList>
            <consortium name="The Broad Institute Genomics Platform"/>
            <consortium name="The Broad Institute Genome Sequencing Center for Infectious Disease"/>
            <person name="Wu L."/>
            <person name="Ma J."/>
        </authorList>
    </citation>
    <scope>NUCLEOTIDE SEQUENCE [LARGE SCALE GENOMIC DNA]</scope>
    <source>
        <strain evidence="5">JCM 16929</strain>
    </source>
</reference>
<organism evidence="4 5">
    <name type="scientific">Microlunatus ginsengisoli</name>
    <dbReference type="NCBI Taxonomy" id="363863"/>
    <lineage>
        <taxon>Bacteria</taxon>
        <taxon>Bacillati</taxon>
        <taxon>Actinomycetota</taxon>
        <taxon>Actinomycetes</taxon>
        <taxon>Propionibacteriales</taxon>
        <taxon>Propionibacteriaceae</taxon>
        <taxon>Microlunatus</taxon>
    </lineage>
</organism>
<evidence type="ECO:0000256" key="1">
    <source>
        <dbReference type="SAM" id="MobiDB-lite"/>
    </source>
</evidence>
<dbReference type="InterPro" id="IPR049251">
    <property type="entry name" value="DUF6884"/>
</dbReference>
<evidence type="ECO:0000313" key="4">
    <source>
        <dbReference type="EMBL" id="GAA3633396.1"/>
    </source>
</evidence>
<evidence type="ECO:0000313" key="5">
    <source>
        <dbReference type="Proteomes" id="UP001501490"/>
    </source>
</evidence>
<evidence type="ECO:0000259" key="2">
    <source>
        <dbReference type="Pfam" id="PF20815"/>
    </source>
</evidence>
<protein>
    <submittedName>
        <fullName evidence="4">Uncharacterized protein</fullName>
    </submittedName>
</protein>
<dbReference type="Proteomes" id="UP001501490">
    <property type="component" value="Unassembled WGS sequence"/>
</dbReference>
<dbReference type="Pfam" id="PF21818">
    <property type="entry name" value="DUF6884"/>
    <property type="match status" value="1"/>
</dbReference>
<feature type="region of interest" description="Disordered" evidence="1">
    <location>
        <begin position="83"/>
        <end position="103"/>
    </location>
</feature>
<comment type="caution">
    <text evidence="4">The sequence shown here is derived from an EMBL/GenBank/DDBJ whole genome shotgun (WGS) entry which is preliminary data.</text>
</comment>
<gene>
    <name evidence="4" type="ORF">GCM10022236_39980</name>
</gene>
<dbReference type="Pfam" id="PF20815">
    <property type="entry name" value="GIY_YIG_2"/>
    <property type="match status" value="1"/>
</dbReference>
<feature type="domain" description="GIY-YIG catalytic" evidence="2">
    <location>
        <begin position="284"/>
        <end position="425"/>
    </location>
</feature>
<dbReference type="EMBL" id="BAABAB010000032">
    <property type="protein sequence ID" value="GAA3633396.1"/>
    <property type="molecule type" value="Genomic_DNA"/>
</dbReference>
<sequence>MQFTLDGEPFELTPDMVRARIANHVPEPIREYWVEIDGVRWPAKQAIALATGVPDRQRFQSQSARRWLANLGFSIGRGQQLVTAPGPPRAPAARSRSAAVTKTPQTSPDVVLVGCVKSKLSHGAPAKDLYTSDYFKKMRAYAEASGAPWFILSAEHGLVAPDDWLEPYERYLPDTTREYRRSWGQTVATQLGEAVGPINGLVVDIHAGAAYVESAEAALAPLGAVVVDQLKGLSFGRRLSWYLRRGADSHSTAAKVTEQLQDQSRAVALADLLASNGADLRSPGMYSWWVDEVGAEDLSRGLGHEIAAGLIYAGLAGATRSGGSESSNTLWGRITTMHLGKRHEFSTLRRSLGSILASAHGSSAIDEAELTGWMHAHLRVVTIPIADADTLDALESEILAALDPPLNLAKVSKTPPRLRLSALRKQYAGKPTVVEEEDQDG</sequence>
<accession>A0ABP7AIY4</accession>
<keyword evidence="5" id="KW-1185">Reference proteome</keyword>
<evidence type="ECO:0000259" key="3">
    <source>
        <dbReference type="Pfam" id="PF21818"/>
    </source>
</evidence>
<dbReference type="InterPro" id="IPR049311">
    <property type="entry name" value="GIY_YIG_cat"/>
</dbReference>